<dbReference type="SUPFAM" id="SSF53254">
    <property type="entry name" value="Phosphoglycerate mutase-like"/>
    <property type="match status" value="1"/>
</dbReference>
<dbReference type="Gene3D" id="3.40.50.1240">
    <property type="entry name" value="Phosphoglycerate mutase-like"/>
    <property type="match status" value="1"/>
</dbReference>
<dbReference type="SMART" id="SM00855">
    <property type="entry name" value="PGAM"/>
    <property type="match status" value="1"/>
</dbReference>
<dbReference type="InterPro" id="IPR029033">
    <property type="entry name" value="His_PPase_superfam"/>
</dbReference>
<dbReference type="Proteomes" id="UP000625033">
    <property type="component" value="Unassembled WGS sequence"/>
</dbReference>
<reference evidence="2" key="1">
    <citation type="submission" date="2020-11" db="EMBL/GenBank/DDBJ databases">
        <title>Sequencing the genomes of 1000 actinobacteria strains.</title>
        <authorList>
            <person name="Klenk H.-P."/>
        </authorList>
    </citation>
    <scope>NUCLEOTIDE SEQUENCE</scope>
    <source>
        <strain evidence="2">DSM 26152</strain>
    </source>
</reference>
<proteinExistence type="predicted"/>
<gene>
    <name evidence="2" type="ORF">IW252_001452</name>
</gene>
<dbReference type="Pfam" id="PF00300">
    <property type="entry name" value="His_Phos_1"/>
    <property type="match status" value="1"/>
</dbReference>
<protein>
    <submittedName>
        <fullName evidence="2">Phosphoglycerate mutase</fullName>
        <ecNumber evidence="2">5.4.2.12</ecNumber>
    </submittedName>
</protein>
<feature type="binding site" evidence="1">
    <location>
        <position position="71"/>
    </location>
    <ligand>
        <name>substrate</name>
    </ligand>
</feature>
<name>A0A931D6N9_9MICC</name>
<dbReference type="GO" id="GO:0101006">
    <property type="term" value="F:protein histidine phosphatase activity"/>
    <property type="evidence" value="ECO:0007669"/>
    <property type="project" value="TreeGrafter"/>
</dbReference>
<feature type="binding site" evidence="1">
    <location>
        <begin position="32"/>
        <end position="33"/>
    </location>
    <ligand>
        <name>substrate</name>
    </ligand>
</feature>
<dbReference type="RefSeq" id="WP_331271478.1">
    <property type="nucleotide sequence ID" value="NZ_JADOTZ010000001.1"/>
</dbReference>
<evidence type="ECO:0000313" key="3">
    <source>
        <dbReference type="Proteomes" id="UP000625033"/>
    </source>
</evidence>
<dbReference type="InterPro" id="IPR013078">
    <property type="entry name" value="His_Pase_superF_clade-1"/>
</dbReference>
<dbReference type="PANTHER" id="PTHR48100">
    <property type="entry name" value="BROAD-SPECIFICITY PHOSPHATASE YOR283W-RELATED"/>
    <property type="match status" value="1"/>
</dbReference>
<dbReference type="GO" id="GO:0004619">
    <property type="term" value="F:phosphoglycerate mutase activity"/>
    <property type="evidence" value="ECO:0007669"/>
    <property type="project" value="UniProtKB-EC"/>
</dbReference>
<accession>A0A931D6N9</accession>
<organism evidence="2 3">
    <name type="scientific">Zhihengliuella flava</name>
    <dbReference type="NCBI Taxonomy" id="1285193"/>
    <lineage>
        <taxon>Bacteria</taxon>
        <taxon>Bacillati</taxon>
        <taxon>Actinomycetota</taxon>
        <taxon>Actinomycetes</taxon>
        <taxon>Micrococcales</taxon>
        <taxon>Micrococcaceae</taxon>
        <taxon>Zhihengliuella</taxon>
    </lineage>
</organism>
<dbReference type="InterPro" id="IPR050275">
    <property type="entry name" value="PGM_Phosphatase"/>
</dbReference>
<dbReference type="CDD" id="cd07067">
    <property type="entry name" value="HP_PGM_like"/>
    <property type="match status" value="1"/>
</dbReference>
<sequence>MSHDKSGPQSGRPTLWLVRHGETEWSRSGQYTGLTDIPLLPEGEEQARAAGDTLAAAGVEFSLVMSSPLQRAWRTAELAGFAQAERVPHAHEWDYGEYEGVPSQDIRAQNPDYRIWDDGVPGGEELAQVAARADRIIERVRTELADHEHAILFSHGHFSRVMVARWLGLPPQTGRHFLLGTAKAARLGWDKTTPAVLGWGL</sequence>
<evidence type="ECO:0000256" key="1">
    <source>
        <dbReference type="PIRSR" id="PIRSR613078-2"/>
    </source>
</evidence>
<dbReference type="AlphaFoldDB" id="A0A931D6N9"/>
<comment type="caution">
    <text evidence="2">The sequence shown here is derived from an EMBL/GenBank/DDBJ whole genome shotgun (WGS) entry which is preliminary data.</text>
</comment>
<dbReference type="EMBL" id="JADOTZ010000001">
    <property type="protein sequence ID" value="MBG6084685.1"/>
    <property type="molecule type" value="Genomic_DNA"/>
</dbReference>
<dbReference type="PANTHER" id="PTHR48100:SF15">
    <property type="entry name" value="SEDOHEPTULOSE 1,7-BISPHOSPHATASE"/>
    <property type="match status" value="1"/>
</dbReference>
<keyword evidence="2" id="KW-0413">Isomerase</keyword>
<keyword evidence="3" id="KW-1185">Reference proteome</keyword>
<dbReference type="GO" id="GO:0070297">
    <property type="term" value="P:regulation of phosphorelay signal transduction system"/>
    <property type="evidence" value="ECO:0007669"/>
    <property type="project" value="TreeGrafter"/>
</dbReference>
<dbReference type="EC" id="5.4.2.12" evidence="2"/>
<evidence type="ECO:0000313" key="2">
    <source>
        <dbReference type="EMBL" id="MBG6084685.1"/>
    </source>
</evidence>